<accession>A0A165GYJ8</accession>
<gene>
    <name evidence="5" type="ORF">CALCODRAFT_494547</name>
</gene>
<dbReference type="Proteomes" id="UP000076842">
    <property type="component" value="Unassembled WGS sequence"/>
</dbReference>
<dbReference type="OrthoDB" id="425534at2759"/>
<protein>
    <submittedName>
        <fullName evidence="5">Alpha/beta-hydrolase</fullName>
    </submittedName>
</protein>
<dbReference type="InterPro" id="IPR029058">
    <property type="entry name" value="AB_hydrolase_fold"/>
</dbReference>
<dbReference type="PANTHER" id="PTHR43248:SF25">
    <property type="entry name" value="AB HYDROLASE-1 DOMAIN-CONTAINING PROTEIN-RELATED"/>
    <property type="match status" value="1"/>
</dbReference>
<feature type="region of interest" description="Disordered" evidence="3">
    <location>
        <begin position="1"/>
        <end position="20"/>
    </location>
</feature>
<evidence type="ECO:0000313" key="6">
    <source>
        <dbReference type="Proteomes" id="UP000076842"/>
    </source>
</evidence>
<keyword evidence="2 5" id="KW-0378">Hydrolase</keyword>
<dbReference type="STRING" id="1353952.A0A165GYJ8"/>
<reference evidence="5 6" key="1">
    <citation type="journal article" date="2016" name="Mol. Biol. Evol.">
        <title>Comparative Genomics of Early-Diverging Mushroom-Forming Fungi Provides Insights into the Origins of Lignocellulose Decay Capabilities.</title>
        <authorList>
            <person name="Nagy L.G."/>
            <person name="Riley R."/>
            <person name="Tritt A."/>
            <person name="Adam C."/>
            <person name="Daum C."/>
            <person name="Floudas D."/>
            <person name="Sun H."/>
            <person name="Yadav J.S."/>
            <person name="Pangilinan J."/>
            <person name="Larsson K.H."/>
            <person name="Matsuura K."/>
            <person name="Barry K."/>
            <person name="Labutti K."/>
            <person name="Kuo R."/>
            <person name="Ohm R.A."/>
            <person name="Bhattacharya S.S."/>
            <person name="Shirouzu T."/>
            <person name="Yoshinaga Y."/>
            <person name="Martin F.M."/>
            <person name="Grigoriev I.V."/>
            <person name="Hibbett D.S."/>
        </authorList>
    </citation>
    <scope>NUCLEOTIDE SEQUENCE [LARGE SCALE GENOMIC DNA]</scope>
    <source>
        <strain evidence="5 6">HHB12733</strain>
    </source>
</reference>
<dbReference type="EMBL" id="KV423948">
    <property type="protein sequence ID" value="KZT58648.1"/>
    <property type="molecule type" value="Genomic_DNA"/>
</dbReference>
<dbReference type="Gene3D" id="3.40.50.1820">
    <property type="entry name" value="alpha/beta hydrolase"/>
    <property type="match status" value="1"/>
</dbReference>
<dbReference type="InterPro" id="IPR051601">
    <property type="entry name" value="Serine_prot/Carboxylest_S33"/>
</dbReference>
<evidence type="ECO:0000256" key="2">
    <source>
        <dbReference type="ARBA" id="ARBA00022801"/>
    </source>
</evidence>
<dbReference type="GO" id="GO:0016787">
    <property type="term" value="F:hydrolase activity"/>
    <property type="evidence" value="ECO:0007669"/>
    <property type="project" value="UniProtKB-KW"/>
</dbReference>
<dbReference type="InParanoid" id="A0A165GYJ8"/>
<evidence type="ECO:0000313" key="5">
    <source>
        <dbReference type="EMBL" id="KZT58648.1"/>
    </source>
</evidence>
<sequence>MEKGIISANPSRRSPDGPHATRSCYRHRLLTVALGLCAFIGYRSWSTISGHSGHAVIKTSTVASGIAWSSCPDVTEFECAYLSVPLDYTNPLPNETVSLALRRLPATAPKKERLGTLLTNPGGPGGSGTNSVVRSGPAMHIILKGRYDILSWDPRAVNMTTPSLDCFPTDWDESVQDLKRSQLGMPHEIRQAASLAGGSAEGAELNYFQRIDAYSHAVWESCKKNGNEKMLSAVTSAFTARDMKSILEALGEEDRGMVYWGFSYGTMLGATFTAMFPELAHRMLLDGVSNAKTFTNDIYKHGWIGTEDTNKVWQGFLSACAESGPDGCALAHAHSTAKEIEDRIEALASKLVATPLPVPFTGLNSGIITASDITAAIFSCMYKPTIWPKLAEALAQAEKGDGTALADLNGFSDTAAMTRPASMLDNVFHRHMSTLGGIVSSAAITCSDTDPSTMLSKPGVEDFVEYSRELEARSVTGARWAQAIPGKCRFWNVTAREAYRGPWTVEDGFKKTKHPVLFLGNTADPVTPLISAKVMSKNFGNESASLLIQDGYGHCSPAHPSLCTAHALQDFFFEGKLPEYGTVCKSDPGQLFPVEGSKEALLEALSGEDRELMRAMQMWAESF</sequence>
<keyword evidence="6" id="KW-1185">Reference proteome</keyword>
<proteinExistence type="inferred from homology"/>
<dbReference type="Pfam" id="PF08386">
    <property type="entry name" value="Abhydrolase_4"/>
    <property type="match status" value="1"/>
</dbReference>
<evidence type="ECO:0000259" key="4">
    <source>
        <dbReference type="Pfam" id="PF08386"/>
    </source>
</evidence>
<organism evidence="5 6">
    <name type="scientific">Calocera cornea HHB12733</name>
    <dbReference type="NCBI Taxonomy" id="1353952"/>
    <lineage>
        <taxon>Eukaryota</taxon>
        <taxon>Fungi</taxon>
        <taxon>Dikarya</taxon>
        <taxon>Basidiomycota</taxon>
        <taxon>Agaricomycotina</taxon>
        <taxon>Dacrymycetes</taxon>
        <taxon>Dacrymycetales</taxon>
        <taxon>Dacrymycetaceae</taxon>
        <taxon>Calocera</taxon>
    </lineage>
</organism>
<dbReference type="InterPro" id="IPR013595">
    <property type="entry name" value="Pept_S33_TAP-like_C"/>
</dbReference>
<feature type="domain" description="Peptidase S33 tripeptidyl aminopeptidase-like C-terminal" evidence="4">
    <location>
        <begin position="476"/>
        <end position="584"/>
    </location>
</feature>
<evidence type="ECO:0000256" key="3">
    <source>
        <dbReference type="SAM" id="MobiDB-lite"/>
    </source>
</evidence>
<comment type="similarity">
    <text evidence="1">Belongs to the peptidase S33 family.</text>
</comment>
<dbReference type="PANTHER" id="PTHR43248">
    <property type="entry name" value="2-SUCCINYL-6-HYDROXY-2,4-CYCLOHEXADIENE-1-CARBOXYLATE SYNTHASE"/>
    <property type="match status" value="1"/>
</dbReference>
<dbReference type="SUPFAM" id="SSF53474">
    <property type="entry name" value="alpha/beta-Hydrolases"/>
    <property type="match status" value="1"/>
</dbReference>
<evidence type="ECO:0000256" key="1">
    <source>
        <dbReference type="ARBA" id="ARBA00010088"/>
    </source>
</evidence>
<dbReference type="AlphaFoldDB" id="A0A165GYJ8"/>
<name>A0A165GYJ8_9BASI</name>